<comment type="caution">
    <text evidence="1">The sequence shown here is derived from an EMBL/GenBank/DDBJ whole genome shotgun (WGS) entry which is preliminary data.</text>
</comment>
<dbReference type="Proteomes" id="UP000823561">
    <property type="component" value="Chromosome 10"/>
</dbReference>
<dbReference type="PANTHER" id="PTHR31025">
    <property type="entry name" value="SI:CH211-196P9.1-RELATED"/>
    <property type="match status" value="1"/>
</dbReference>
<organism evidence="1 2">
    <name type="scientific">Alosa alosa</name>
    <name type="common">allis shad</name>
    <dbReference type="NCBI Taxonomy" id="278164"/>
    <lineage>
        <taxon>Eukaryota</taxon>
        <taxon>Metazoa</taxon>
        <taxon>Chordata</taxon>
        <taxon>Craniata</taxon>
        <taxon>Vertebrata</taxon>
        <taxon>Euteleostomi</taxon>
        <taxon>Actinopterygii</taxon>
        <taxon>Neopterygii</taxon>
        <taxon>Teleostei</taxon>
        <taxon>Clupei</taxon>
        <taxon>Clupeiformes</taxon>
        <taxon>Clupeoidei</taxon>
        <taxon>Clupeidae</taxon>
        <taxon>Alosa</taxon>
    </lineage>
</organism>
<reference evidence="1" key="1">
    <citation type="submission" date="2020-10" db="EMBL/GenBank/DDBJ databases">
        <title>Chromosome-scale genome assembly of the Allis shad, Alosa alosa.</title>
        <authorList>
            <person name="Margot Z."/>
            <person name="Christophe K."/>
            <person name="Cabau C."/>
            <person name="Louis A."/>
            <person name="Berthelot C."/>
            <person name="Parey E."/>
            <person name="Roest Crollius H."/>
            <person name="Montfort J."/>
            <person name="Robinson-Rechavi M."/>
            <person name="Bucao C."/>
            <person name="Bouchez O."/>
            <person name="Gislard M."/>
            <person name="Lluch J."/>
            <person name="Milhes M."/>
            <person name="Lampietro C."/>
            <person name="Lopez Roques C."/>
            <person name="Donnadieu C."/>
            <person name="Braasch I."/>
            <person name="Desvignes T."/>
            <person name="Postlethwait J."/>
            <person name="Bobe J."/>
            <person name="Guiguen Y."/>
        </authorList>
    </citation>
    <scope>NUCLEOTIDE SEQUENCE</scope>
    <source>
        <strain evidence="1">M-15738</strain>
        <tissue evidence="1">Blood</tissue>
    </source>
</reference>
<evidence type="ECO:0000313" key="1">
    <source>
        <dbReference type="EMBL" id="KAG5275104.1"/>
    </source>
</evidence>
<accession>A0AAV6GIT7</accession>
<dbReference type="EMBL" id="JADWDJ010000010">
    <property type="protein sequence ID" value="KAG5275104.1"/>
    <property type="molecule type" value="Genomic_DNA"/>
</dbReference>
<protein>
    <submittedName>
        <fullName evidence="1">Uncharacterized protein</fullName>
    </submittedName>
</protein>
<name>A0AAV6GIT7_9TELE</name>
<gene>
    <name evidence="1" type="ORF">AALO_G00143590</name>
</gene>
<keyword evidence="2" id="KW-1185">Reference proteome</keyword>
<evidence type="ECO:0000313" key="2">
    <source>
        <dbReference type="Proteomes" id="UP000823561"/>
    </source>
</evidence>
<dbReference type="PANTHER" id="PTHR31025:SF29">
    <property type="entry name" value="SI:CH211-196P9.1"/>
    <property type="match status" value="1"/>
</dbReference>
<proteinExistence type="predicted"/>
<sequence length="229" mass="25505">MVNDENKSAEVFSVFPRFLDTPGLIEQDFRVMFGEQTANKFLERWPTTFKAGVIKESHGLVPSTDLLDLMCNAETSTEVEKGWDSDMSAIILLLHLLPPSAQGRKRPGKISASNAVDHLIKFQKTGTSVQQHLDNIAQSSQPYLLAQGPTKSSIHSFFIAIDKHALPCQATSSVGALDELFKAHYVFGTSYSPVLNNLFTFLQTTIYNIDVGKTKETPRIAELRARMMR</sequence>
<dbReference type="AlphaFoldDB" id="A0AAV6GIT7"/>